<dbReference type="Pfam" id="PF00293">
    <property type="entry name" value="NUDIX"/>
    <property type="match status" value="1"/>
</dbReference>
<feature type="domain" description="Nudix hydrolase" evidence="1">
    <location>
        <begin position="166"/>
        <end position="311"/>
    </location>
</feature>
<dbReference type="Proteomes" id="UP000824230">
    <property type="component" value="Unassembled WGS sequence"/>
</dbReference>
<gene>
    <name evidence="2" type="ORF">H9738_05970</name>
</gene>
<dbReference type="InterPro" id="IPR000086">
    <property type="entry name" value="NUDIX_hydrolase_dom"/>
</dbReference>
<dbReference type="EMBL" id="DXFG01000118">
    <property type="protein sequence ID" value="HIX37402.1"/>
    <property type="molecule type" value="Genomic_DNA"/>
</dbReference>
<dbReference type="PANTHER" id="PTHR10885:SF20">
    <property type="entry name" value="NUDIX HYDROLASE DOMAIN-CONTAINING PROTEIN"/>
    <property type="match status" value="1"/>
</dbReference>
<dbReference type="Gene3D" id="3.90.79.10">
    <property type="entry name" value="Nucleoside Triphosphate Pyrophosphohydrolase"/>
    <property type="match status" value="1"/>
</dbReference>
<evidence type="ECO:0000259" key="1">
    <source>
        <dbReference type="PROSITE" id="PS51462"/>
    </source>
</evidence>
<proteinExistence type="predicted"/>
<dbReference type="CDD" id="cd04692">
    <property type="entry name" value="NUDIX_Hydrolase"/>
    <property type="match status" value="1"/>
</dbReference>
<dbReference type="GO" id="GO:0005737">
    <property type="term" value="C:cytoplasm"/>
    <property type="evidence" value="ECO:0007669"/>
    <property type="project" value="TreeGrafter"/>
</dbReference>
<dbReference type="InterPro" id="IPR015797">
    <property type="entry name" value="NUDIX_hydrolase-like_dom_sf"/>
</dbReference>
<evidence type="ECO:0000313" key="3">
    <source>
        <dbReference type="Proteomes" id="UP000824230"/>
    </source>
</evidence>
<reference evidence="2" key="1">
    <citation type="journal article" date="2021" name="PeerJ">
        <title>Extensive microbial diversity within the chicken gut microbiome revealed by metagenomics and culture.</title>
        <authorList>
            <person name="Gilroy R."/>
            <person name="Ravi A."/>
            <person name="Getino M."/>
            <person name="Pursley I."/>
            <person name="Horton D.L."/>
            <person name="Alikhan N.F."/>
            <person name="Baker D."/>
            <person name="Gharbi K."/>
            <person name="Hall N."/>
            <person name="Watson M."/>
            <person name="Adriaenssens E.M."/>
            <person name="Foster-Nyarko E."/>
            <person name="Jarju S."/>
            <person name="Secka A."/>
            <person name="Antonio M."/>
            <person name="Oren A."/>
            <person name="Chaudhuri R.R."/>
            <person name="La Ragione R."/>
            <person name="Hildebrand F."/>
            <person name="Pallen M.J."/>
        </authorList>
    </citation>
    <scope>NUCLEOTIDE SEQUENCE</scope>
    <source>
        <strain evidence="2">ChiHjej12B11-1927</strain>
    </source>
</reference>
<dbReference type="PROSITE" id="PS51462">
    <property type="entry name" value="NUDIX"/>
    <property type="match status" value="1"/>
</dbReference>
<evidence type="ECO:0000313" key="2">
    <source>
        <dbReference type="EMBL" id="HIX37402.1"/>
    </source>
</evidence>
<dbReference type="PANTHER" id="PTHR10885">
    <property type="entry name" value="ISOPENTENYL-DIPHOSPHATE DELTA-ISOMERASE"/>
    <property type="match status" value="1"/>
</dbReference>
<dbReference type="GO" id="GO:0004452">
    <property type="term" value="F:isopentenyl-diphosphate delta-isomerase activity"/>
    <property type="evidence" value="ECO:0007669"/>
    <property type="project" value="TreeGrafter"/>
</dbReference>
<accession>A0A9D2AMZ5</accession>
<sequence length="334" mass="38379">MPEKLGIFCVLEQKEKYQILKETMKEGESSEECLKRTVSSKISAPFSWKARGILTLVREEKPTEYMFLFSARQTLPEDRKEETDTACWSKCDEILQNLAGEEEKICFRLMMEKRAFFSLKVTFDRRNILRSASVNGKPLELFDILKEDGSLAGIVRERGVVHLDGSLHPTSHIWIVRRNHSSGWDLLLQKRSLSKDSNPGCYDISSAGHVSAGDTYLPAALRELGEELGIRAEEKDLHLAGMRKAYFEDVFYGKPFRDYEISAVYVYDKPVDEKKLVLQESEVEDVKWMDFQECCRRVDHGGMKHCIYMDELEIVGRYLIKNSCTFPAEAGSED</sequence>
<name>A0A9D2AMZ5_9FIRM</name>
<comment type="caution">
    <text evidence="2">The sequence shown here is derived from an EMBL/GenBank/DDBJ whole genome shotgun (WGS) entry which is preliminary data.</text>
</comment>
<dbReference type="SUPFAM" id="SSF55811">
    <property type="entry name" value="Nudix"/>
    <property type="match status" value="1"/>
</dbReference>
<dbReference type="AlphaFoldDB" id="A0A9D2AMZ5"/>
<dbReference type="GO" id="GO:0009240">
    <property type="term" value="P:isopentenyl diphosphate biosynthetic process"/>
    <property type="evidence" value="ECO:0007669"/>
    <property type="project" value="TreeGrafter"/>
</dbReference>
<protein>
    <submittedName>
        <fullName evidence="2">NUDIX domain-containing protein</fullName>
    </submittedName>
</protein>
<reference evidence="2" key="2">
    <citation type="submission" date="2021-04" db="EMBL/GenBank/DDBJ databases">
        <authorList>
            <person name="Gilroy R."/>
        </authorList>
    </citation>
    <scope>NUCLEOTIDE SEQUENCE</scope>
    <source>
        <strain evidence="2">ChiHjej12B11-1927</strain>
    </source>
</reference>
<organism evidence="2 3">
    <name type="scientific">Candidatus Blautia pullistercoris</name>
    <dbReference type="NCBI Taxonomy" id="2838499"/>
    <lineage>
        <taxon>Bacteria</taxon>
        <taxon>Bacillati</taxon>
        <taxon>Bacillota</taxon>
        <taxon>Clostridia</taxon>
        <taxon>Lachnospirales</taxon>
        <taxon>Lachnospiraceae</taxon>
        <taxon>Blautia</taxon>
    </lineage>
</organism>